<proteinExistence type="predicted"/>
<gene>
    <name evidence="1" type="ORF">EVAR_55127_1</name>
</gene>
<dbReference type="Proteomes" id="UP000299102">
    <property type="component" value="Unassembled WGS sequence"/>
</dbReference>
<organism evidence="1 2">
    <name type="scientific">Eumeta variegata</name>
    <name type="common">Bagworm moth</name>
    <name type="synonym">Eumeta japonica</name>
    <dbReference type="NCBI Taxonomy" id="151549"/>
    <lineage>
        <taxon>Eukaryota</taxon>
        <taxon>Metazoa</taxon>
        <taxon>Ecdysozoa</taxon>
        <taxon>Arthropoda</taxon>
        <taxon>Hexapoda</taxon>
        <taxon>Insecta</taxon>
        <taxon>Pterygota</taxon>
        <taxon>Neoptera</taxon>
        <taxon>Endopterygota</taxon>
        <taxon>Lepidoptera</taxon>
        <taxon>Glossata</taxon>
        <taxon>Ditrysia</taxon>
        <taxon>Tineoidea</taxon>
        <taxon>Psychidae</taxon>
        <taxon>Oiketicinae</taxon>
        <taxon>Eumeta</taxon>
    </lineage>
</organism>
<sequence>MRVIRWHPTNARASVVGGLNSLYHCDGGPFKVAMQASATYRRESWQQPFEKQLASKRCKRESVDGFEFTQIPRSKL</sequence>
<keyword evidence="2" id="KW-1185">Reference proteome</keyword>
<name>A0A4C1YCH5_EUMVA</name>
<comment type="caution">
    <text evidence="1">The sequence shown here is derived from an EMBL/GenBank/DDBJ whole genome shotgun (WGS) entry which is preliminary data.</text>
</comment>
<evidence type="ECO:0000313" key="1">
    <source>
        <dbReference type="EMBL" id="GBP72359.1"/>
    </source>
</evidence>
<dbReference type="AlphaFoldDB" id="A0A4C1YCH5"/>
<reference evidence="1 2" key="1">
    <citation type="journal article" date="2019" name="Commun. Biol.">
        <title>The bagworm genome reveals a unique fibroin gene that provides high tensile strength.</title>
        <authorList>
            <person name="Kono N."/>
            <person name="Nakamura H."/>
            <person name="Ohtoshi R."/>
            <person name="Tomita M."/>
            <person name="Numata K."/>
            <person name="Arakawa K."/>
        </authorList>
    </citation>
    <scope>NUCLEOTIDE SEQUENCE [LARGE SCALE GENOMIC DNA]</scope>
</reference>
<accession>A0A4C1YCH5</accession>
<dbReference type="EMBL" id="BGZK01001142">
    <property type="protein sequence ID" value="GBP72359.1"/>
    <property type="molecule type" value="Genomic_DNA"/>
</dbReference>
<protein>
    <submittedName>
        <fullName evidence="1">Uncharacterized protein</fullName>
    </submittedName>
</protein>
<evidence type="ECO:0000313" key="2">
    <source>
        <dbReference type="Proteomes" id="UP000299102"/>
    </source>
</evidence>